<feature type="compositionally biased region" description="Basic and acidic residues" evidence="6">
    <location>
        <begin position="689"/>
        <end position="709"/>
    </location>
</feature>
<feature type="compositionally biased region" description="Acidic residues" evidence="6">
    <location>
        <begin position="640"/>
        <end position="688"/>
    </location>
</feature>
<dbReference type="EMBL" id="JAODUP010000145">
    <property type="protein sequence ID" value="KAK2159849.1"/>
    <property type="molecule type" value="Genomic_DNA"/>
</dbReference>
<organism evidence="8 9">
    <name type="scientific">Paralvinella palmiformis</name>
    <dbReference type="NCBI Taxonomy" id="53620"/>
    <lineage>
        <taxon>Eukaryota</taxon>
        <taxon>Metazoa</taxon>
        <taxon>Spiralia</taxon>
        <taxon>Lophotrochozoa</taxon>
        <taxon>Annelida</taxon>
        <taxon>Polychaeta</taxon>
        <taxon>Sedentaria</taxon>
        <taxon>Canalipalpata</taxon>
        <taxon>Terebellida</taxon>
        <taxon>Terebelliformia</taxon>
        <taxon>Alvinellidae</taxon>
        <taxon>Paralvinella</taxon>
    </lineage>
</organism>
<evidence type="ECO:0000256" key="6">
    <source>
        <dbReference type="SAM" id="MobiDB-lite"/>
    </source>
</evidence>
<feature type="region of interest" description="Disordered" evidence="6">
    <location>
        <begin position="70"/>
        <end position="161"/>
    </location>
</feature>
<evidence type="ECO:0000313" key="9">
    <source>
        <dbReference type="Proteomes" id="UP001208570"/>
    </source>
</evidence>
<dbReference type="PANTHER" id="PTHR24409:SF295">
    <property type="entry name" value="AZ2-RELATED"/>
    <property type="match status" value="1"/>
</dbReference>
<feature type="compositionally biased region" description="Acidic residues" evidence="6">
    <location>
        <begin position="710"/>
        <end position="727"/>
    </location>
</feature>
<feature type="domain" description="C2H2-type" evidence="7">
    <location>
        <begin position="541"/>
        <end position="569"/>
    </location>
</feature>
<feature type="domain" description="C2H2-type" evidence="7">
    <location>
        <begin position="454"/>
        <end position="482"/>
    </location>
</feature>
<proteinExistence type="predicted"/>
<dbReference type="InterPro" id="IPR013087">
    <property type="entry name" value="Znf_C2H2_type"/>
</dbReference>
<keyword evidence="9" id="KW-1185">Reference proteome</keyword>
<name>A0AAD9NAA2_9ANNE</name>
<evidence type="ECO:0000313" key="8">
    <source>
        <dbReference type="EMBL" id="KAK2159849.1"/>
    </source>
</evidence>
<evidence type="ECO:0000256" key="1">
    <source>
        <dbReference type="ARBA" id="ARBA00022723"/>
    </source>
</evidence>
<evidence type="ECO:0000256" key="4">
    <source>
        <dbReference type="ARBA" id="ARBA00022833"/>
    </source>
</evidence>
<dbReference type="GO" id="GO:0000977">
    <property type="term" value="F:RNA polymerase II transcription regulatory region sequence-specific DNA binding"/>
    <property type="evidence" value="ECO:0007669"/>
    <property type="project" value="TreeGrafter"/>
</dbReference>
<dbReference type="AlphaFoldDB" id="A0AAD9NAA2"/>
<evidence type="ECO:0000256" key="5">
    <source>
        <dbReference type="PROSITE-ProRule" id="PRU00042"/>
    </source>
</evidence>
<protein>
    <recommendedName>
        <fullName evidence="7">C2H2-type domain-containing protein</fullName>
    </recommendedName>
</protein>
<dbReference type="SUPFAM" id="SSF57667">
    <property type="entry name" value="beta-beta-alpha zinc fingers"/>
    <property type="match status" value="3"/>
</dbReference>
<feature type="compositionally biased region" description="Basic and acidic residues" evidence="6">
    <location>
        <begin position="85"/>
        <end position="96"/>
    </location>
</feature>
<evidence type="ECO:0000259" key="7">
    <source>
        <dbReference type="PROSITE" id="PS50157"/>
    </source>
</evidence>
<dbReference type="PANTHER" id="PTHR24409">
    <property type="entry name" value="ZINC FINGER PROTEIN 142"/>
    <property type="match status" value="1"/>
</dbReference>
<feature type="domain" description="C2H2-type" evidence="7">
    <location>
        <begin position="424"/>
        <end position="452"/>
    </location>
</feature>
<gene>
    <name evidence="8" type="ORF">LSH36_145g07000</name>
</gene>
<accession>A0AAD9NAA2</accession>
<reference evidence="8" key="1">
    <citation type="journal article" date="2023" name="Mol. Biol. Evol.">
        <title>Third-Generation Sequencing Reveals the Adaptive Role of the Epigenome in Three Deep-Sea Polychaetes.</title>
        <authorList>
            <person name="Perez M."/>
            <person name="Aroh O."/>
            <person name="Sun Y."/>
            <person name="Lan Y."/>
            <person name="Juniper S.K."/>
            <person name="Young C.R."/>
            <person name="Angers B."/>
            <person name="Qian P.Y."/>
        </authorList>
    </citation>
    <scope>NUCLEOTIDE SEQUENCE</scope>
    <source>
        <strain evidence="8">P08H-3</strain>
    </source>
</reference>
<dbReference type="Pfam" id="PF00096">
    <property type="entry name" value="zf-C2H2"/>
    <property type="match status" value="2"/>
</dbReference>
<feature type="domain" description="C2H2-type" evidence="7">
    <location>
        <begin position="570"/>
        <end position="597"/>
    </location>
</feature>
<keyword evidence="3 5" id="KW-0863">Zinc-finger</keyword>
<evidence type="ECO:0000256" key="2">
    <source>
        <dbReference type="ARBA" id="ARBA00022737"/>
    </source>
</evidence>
<evidence type="ECO:0000256" key="3">
    <source>
        <dbReference type="ARBA" id="ARBA00022771"/>
    </source>
</evidence>
<dbReference type="InterPro" id="IPR036236">
    <property type="entry name" value="Znf_C2H2_sf"/>
</dbReference>
<dbReference type="PROSITE" id="PS00028">
    <property type="entry name" value="ZINC_FINGER_C2H2_1"/>
    <property type="match status" value="6"/>
</dbReference>
<dbReference type="PROSITE" id="PS50157">
    <property type="entry name" value="ZINC_FINGER_C2H2_2"/>
    <property type="match status" value="7"/>
</dbReference>
<dbReference type="GO" id="GO:0008270">
    <property type="term" value="F:zinc ion binding"/>
    <property type="evidence" value="ECO:0007669"/>
    <property type="project" value="UniProtKB-KW"/>
</dbReference>
<keyword evidence="4" id="KW-0862">Zinc</keyword>
<feature type="domain" description="C2H2-type" evidence="7">
    <location>
        <begin position="483"/>
        <end position="510"/>
    </location>
</feature>
<dbReference type="GO" id="GO:0000981">
    <property type="term" value="F:DNA-binding transcription factor activity, RNA polymerase II-specific"/>
    <property type="evidence" value="ECO:0007669"/>
    <property type="project" value="TreeGrafter"/>
</dbReference>
<feature type="domain" description="C2H2-type" evidence="7">
    <location>
        <begin position="352"/>
        <end position="379"/>
    </location>
</feature>
<sequence length="789" mass="90830">MCKGDAAHVLSNVELILPWNVVEACYNLERNDSTNFFATNEVEATTSQISLCKLEDNSIRIQVTVTAYEPDETEDDVHGSSGQKSPDKRPEYRQQLEDAEANEEPVVKRKRGRPRKSNSATPETATSERVKNHRNEGEEDDSRSGRTYPTRSRGNEPAMPVLQAMDEEERLLGPEDISLDMIYKYGPMMKAYEDQKKKEQAAWEHLQQQVKKIREGQESVIIIIKGEVGDDDLINRRIDKEYTIAEIIHDIQPAEGEGSKDGQAKLDEYLQGPDGDPTEVVCIRKQSDNNKDEYVVEDEDGRKRKFFKRRRDVATRVAKDSITKDQPVWKTPQGKKTVRMEGSYKRESPANIRCKFCPRLFKDHCYLFRHVKAHHPDNPKVKEYLEEIKPQMKVQCPICDKSISNIGNINNHMKQCHPDGDVSVKCEACNKWYKTPASLKQHMRQRHSMNPKKITCPQCDVQFTDRRGLRDHINCVHETTQVFTCTKCWKVFLTKSRLRRHMYIHGDHRHICQQCGKGFHIKDNMNKHIRIVHEKNDGKMWRCSYCSKEFLVKGNLTQHIRGIHLKQFPFTCSKCQQGFRRMKDMMIHMEKCTAEEPDNLEMFSTPVTSRRGRGGGRSSGRSSTPRVGRGRGWSRRRSEDDDTPDTSDEEEEEEEEDFNEDDLDDEEEDEDEEEEEEPEDEETQEQDEEGKQHNGKDGEGKEGAKVSKYEEEDEDEGELYEEEEEATGDGPHQEIVLTTSGTGDGALEFQLEQDGMVIPIEVVIDQNESTEDTKNGETVAEVIADGTKE</sequence>
<dbReference type="GO" id="GO:0005634">
    <property type="term" value="C:nucleus"/>
    <property type="evidence" value="ECO:0007669"/>
    <property type="project" value="TreeGrafter"/>
</dbReference>
<dbReference type="Gene3D" id="3.30.160.60">
    <property type="entry name" value="Classic Zinc Finger"/>
    <property type="match status" value="4"/>
</dbReference>
<comment type="caution">
    <text evidence="8">The sequence shown here is derived from an EMBL/GenBank/DDBJ whole genome shotgun (WGS) entry which is preliminary data.</text>
</comment>
<feature type="region of interest" description="Disordered" evidence="6">
    <location>
        <begin position="600"/>
        <end position="739"/>
    </location>
</feature>
<dbReference type="Proteomes" id="UP001208570">
    <property type="component" value="Unassembled WGS sequence"/>
</dbReference>
<feature type="compositionally biased region" description="Basic and acidic residues" evidence="6">
    <location>
        <begin position="126"/>
        <end position="136"/>
    </location>
</feature>
<keyword evidence="1" id="KW-0479">Metal-binding</keyword>
<dbReference type="Pfam" id="PF12874">
    <property type="entry name" value="zf-met"/>
    <property type="match status" value="1"/>
</dbReference>
<feature type="domain" description="C2H2-type" evidence="7">
    <location>
        <begin position="510"/>
        <end position="538"/>
    </location>
</feature>
<dbReference type="SMART" id="SM00355">
    <property type="entry name" value="ZnF_C2H2"/>
    <property type="match status" value="8"/>
</dbReference>
<keyword evidence="2" id="KW-0677">Repeat</keyword>